<dbReference type="OrthoDB" id="10255210at2759"/>
<protein>
    <recommendedName>
        <fullName evidence="3">EF-hand domain-containing protein</fullName>
    </recommendedName>
</protein>
<comment type="caution">
    <text evidence="1">The sequence shown here is derived from an EMBL/GenBank/DDBJ whole genome shotgun (WGS) entry which is preliminary data.</text>
</comment>
<dbReference type="InterPro" id="IPR011992">
    <property type="entry name" value="EF-hand-dom_pair"/>
</dbReference>
<proteinExistence type="predicted"/>
<evidence type="ECO:0008006" key="3">
    <source>
        <dbReference type="Google" id="ProtNLM"/>
    </source>
</evidence>
<dbReference type="AlphaFoldDB" id="A0A3S5AAX6"/>
<reference evidence="1" key="1">
    <citation type="submission" date="2018-11" db="EMBL/GenBank/DDBJ databases">
        <authorList>
            <consortium name="Pathogen Informatics"/>
        </authorList>
    </citation>
    <scope>NUCLEOTIDE SEQUENCE</scope>
</reference>
<name>A0A3S5AAX6_9PLAT</name>
<organism evidence="1 2">
    <name type="scientific">Protopolystoma xenopodis</name>
    <dbReference type="NCBI Taxonomy" id="117903"/>
    <lineage>
        <taxon>Eukaryota</taxon>
        <taxon>Metazoa</taxon>
        <taxon>Spiralia</taxon>
        <taxon>Lophotrochozoa</taxon>
        <taxon>Platyhelminthes</taxon>
        <taxon>Monogenea</taxon>
        <taxon>Polyopisthocotylea</taxon>
        <taxon>Polystomatidea</taxon>
        <taxon>Polystomatidae</taxon>
        <taxon>Protopolystoma</taxon>
    </lineage>
</organism>
<dbReference type="EMBL" id="CAAALY010027534">
    <property type="protein sequence ID" value="VEL16201.1"/>
    <property type="molecule type" value="Genomic_DNA"/>
</dbReference>
<gene>
    <name evidence="1" type="ORF">PXEA_LOCUS9641</name>
</gene>
<dbReference type="SUPFAM" id="SSF47473">
    <property type="entry name" value="EF-hand"/>
    <property type="match status" value="1"/>
</dbReference>
<accession>A0A3S5AAX6</accession>
<evidence type="ECO:0000313" key="2">
    <source>
        <dbReference type="Proteomes" id="UP000784294"/>
    </source>
</evidence>
<dbReference type="Proteomes" id="UP000784294">
    <property type="component" value="Unassembled WGS sequence"/>
</dbReference>
<sequence>MSANYEVLIGLAQQRLRKCGFEEFRELLQACQQEDVEKSGELTQNQIHCIFRAHRMPLPDDLLQSAVEL</sequence>
<evidence type="ECO:0000313" key="1">
    <source>
        <dbReference type="EMBL" id="VEL16201.1"/>
    </source>
</evidence>
<keyword evidence="2" id="KW-1185">Reference proteome</keyword>